<dbReference type="Gene3D" id="2.30.40.10">
    <property type="entry name" value="Urease, subunit C, domain 1"/>
    <property type="match status" value="1"/>
</dbReference>
<dbReference type="RefSeq" id="WP_180156181.1">
    <property type="nucleotide sequence ID" value="NZ_JACCEM010000007.1"/>
</dbReference>
<dbReference type="PROSITE" id="PS50972">
    <property type="entry name" value="PTERIN_BINDING"/>
    <property type="match status" value="1"/>
</dbReference>
<feature type="chain" id="PRO_5032300696" evidence="1">
    <location>
        <begin position="26"/>
        <end position="449"/>
    </location>
</feature>
<dbReference type="Pfam" id="PF01979">
    <property type="entry name" value="Amidohydro_1"/>
    <property type="match status" value="1"/>
</dbReference>
<protein>
    <submittedName>
        <fullName evidence="3">Amidohydrolase family protein</fullName>
    </submittedName>
</protein>
<evidence type="ECO:0000256" key="1">
    <source>
        <dbReference type="SAM" id="SignalP"/>
    </source>
</evidence>
<gene>
    <name evidence="3" type="ORF">H0A72_13540</name>
</gene>
<evidence type="ECO:0000313" key="4">
    <source>
        <dbReference type="Proteomes" id="UP000559809"/>
    </source>
</evidence>
<dbReference type="PROSITE" id="PS51257">
    <property type="entry name" value="PROKAR_LIPOPROTEIN"/>
    <property type="match status" value="1"/>
</dbReference>
<dbReference type="PANTHER" id="PTHR43135:SF3">
    <property type="entry name" value="ALPHA-D-RIBOSE 1-METHYLPHOSPHONATE 5-TRIPHOSPHATE DIPHOSPHATASE"/>
    <property type="match status" value="1"/>
</dbReference>
<keyword evidence="1" id="KW-0732">Signal</keyword>
<dbReference type="SUPFAM" id="SSF51338">
    <property type="entry name" value="Composite domain of metallo-dependent hydrolases"/>
    <property type="match status" value="2"/>
</dbReference>
<reference evidence="3 4" key="1">
    <citation type="submission" date="2020-07" db="EMBL/GenBank/DDBJ databases">
        <title>Taxonomic revisions and descriptions of new bacterial species based on genomic comparisons in the high-G+C-content subgroup of the family Alcaligenaceae.</title>
        <authorList>
            <person name="Szabo A."/>
            <person name="Felfoldi T."/>
        </authorList>
    </citation>
    <scope>NUCLEOTIDE SEQUENCE [LARGE SCALE GENOMIC DNA]</scope>
    <source>
        <strain evidence="3 4">LMG 24012</strain>
    </source>
</reference>
<dbReference type="GO" id="GO:0016810">
    <property type="term" value="F:hydrolase activity, acting on carbon-nitrogen (but not peptide) bonds"/>
    <property type="evidence" value="ECO:0007669"/>
    <property type="project" value="InterPro"/>
</dbReference>
<evidence type="ECO:0000259" key="2">
    <source>
        <dbReference type="PROSITE" id="PS50972"/>
    </source>
</evidence>
<name>A0A853FWF4_9BURK</name>
<feature type="signal peptide" evidence="1">
    <location>
        <begin position="1"/>
        <end position="25"/>
    </location>
</feature>
<dbReference type="InterPro" id="IPR000489">
    <property type="entry name" value="Pterin-binding_dom"/>
</dbReference>
<dbReference type="InterPro" id="IPR032466">
    <property type="entry name" value="Metal_Hydrolase"/>
</dbReference>
<dbReference type="SUPFAM" id="SSF51556">
    <property type="entry name" value="Metallo-dependent hydrolases"/>
    <property type="match status" value="1"/>
</dbReference>
<dbReference type="InterPro" id="IPR011059">
    <property type="entry name" value="Metal-dep_hydrolase_composite"/>
</dbReference>
<dbReference type="EMBL" id="JACCEM010000007">
    <property type="protein sequence ID" value="NYT50335.1"/>
    <property type="molecule type" value="Genomic_DNA"/>
</dbReference>
<accession>A0A853FWF4</accession>
<keyword evidence="4" id="KW-1185">Reference proteome</keyword>
<dbReference type="GO" id="GO:0042558">
    <property type="term" value="P:pteridine-containing compound metabolic process"/>
    <property type="evidence" value="ECO:0007669"/>
    <property type="project" value="InterPro"/>
</dbReference>
<proteinExistence type="predicted"/>
<dbReference type="InterPro" id="IPR057744">
    <property type="entry name" value="OTAase-like"/>
</dbReference>
<dbReference type="InterPro" id="IPR006680">
    <property type="entry name" value="Amidohydro-rel"/>
</dbReference>
<dbReference type="AlphaFoldDB" id="A0A853FWF4"/>
<evidence type="ECO:0000313" key="3">
    <source>
        <dbReference type="EMBL" id="NYT50335.1"/>
    </source>
</evidence>
<keyword evidence="3" id="KW-0378">Hydrolase</keyword>
<comment type="caution">
    <text evidence="3">The sequence shown here is derived from an EMBL/GenBank/DDBJ whole genome shotgun (WGS) entry which is preliminary data.</text>
</comment>
<organism evidence="3 4">
    <name type="scientific">Parapusillimonas granuli</name>
    <dbReference type="NCBI Taxonomy" id="380911"/>
    <lineage>
        <taxon>Bacteria</taxon>
        <taxon>Pseudomonadati</taxon>
        <taxon>Pseudomonadota</taxon>
        <taxon>Betaproteobacteria</taxon>
        <taxon>Burkholderiales</taxon>
        <taxon>Alcaligenaceae</taxon>
        <taxon>Parapusillimonas</taxon>
    </lineage>
</organism>
<dbReference type="PANTHER" id="PTHR43135">
    <property type="entry name" value="ALPHA-D-RIBOSE 1-METHYLPHOSPHONATE 5-TRIPHOSPHATE DIPHOSPHATASE"/>
    <property type="match status" value="1"/>
</dbReference>
<dbReference type="Proteomes" id="UP000559809">
    <property type="component" value="Unassembled WGS sequence"/>
</dbReference>
<dbReference type="CDD" id="cd01299">
    <property type="entry name" value="Met_dep_hydrolase_A"/>
    <property type="match status" value="1"/>
</dbReference>
<feature type="domain" description="Pterin-binding" evidence="2">
    <location>
        <begin position="178"/>
        <end position="449"/>
    </location>
</feature>
<dbReference type="InterPro" id="IPR051781">
    <property type="entry name" value="Metallo-dep_Hydrolase"/>
</dbReference>
<dbReference type="Gene3D" id="3.20.20.140">
    <property type="entry name" value="Metal-dependent hydrolases"/>
    <property type="match status" value="1"/>
</dbReference>
<sequence>MRFLQGMQLQLLLAIGCLAPAALHAQDLKPTVLFENVRIFDGKSDTLSAPSNVLVRGNVIERVATSPIPVDRRADTQIIQGGGRTLMPGLIDAHWHAMMAAVPLPVLLTSDIGYINLAAGKEARNTLMRGFTSVRDLSGPAFGLKRAIDEGLVDGPRIWPSGAMISQTGGHGDFRMPYEVPAARNAALSRGEAINGGVIADGEDEVRKRVREQLMLGATQIKLAAGGGVSSHYDPIDVAQYSEGEFRAAVEAAENWGTYVAVHAYTPRAIQAAVRAGVKVIEHGQLMDEPTARLMAERGVWLSLQAFIDNEFSNPKTGESRAKQLEVYAGTDNAYELAKKYGLKVAWGTDILFEPRMPAHQGAMLATMTRWYKPSEVLKMATSTNAELLALSGPRNPYPGKLGVVEEGALADLLLVEGDPIADVKLIANPEKNFVAIMKNGRLFKNVLP</sequence>